<sequence>MKGIRDLRAGQVFHRAQLRAAGLSGRAIAAAVRSGTIIRGRRDHYVLPASDPHLIEAVIVGGVMGCTSALQAAGVFVGDSTRCHIHVAPHASRLRRATSRPRNEAEPVIHWDETRWRGATSAAVSLSDALAKSLQCQSRWESVATFDSALHLGLVSRRRVEAILRTVAPPYRDLGALLDPRAESGPESILRMIVTEAGLRTRLQVTFPGVGRVDMVVEGCVVVEADSRLAHDGWEHHVRDRGRDLALARLGMPSLRPSYQHIMHAPGDVAAAVVELVRTVRGNAR</sequence>
<evidence type="ECO:0008006" key="3">
    <source>
        <dbReference type="Google" id="ProtNLM"/>
    </source>
</evidence>
<evidence type="ECO:0000313" key="2">
    <source>
        <dbReference type="Proteomes" id="UP000479756"/>
    </source>
</evidence>
<dbReference type="RefSeq" id="WP_163472960.1">
    <property type="nucleotide sequence ID" value="NZ_JAAGWZ010000002.1"/>
</dbReference>
<dbReference type="AlphaFoldDB" id="A0A7C9PN49"/>
<dbReference type="Proteomes" id="UP000479756">
    <property type="component" value="Unassembled WGS sequence"/>
</dbReference>
<dbReference type="EMBL" id="JAAGWZ010000002">
    <property type="protein sequence ID" value="NEM91287.1"/>
    <property type="molecule type" value="Genomic_DNA"/>
</dbReference>
<gene>
    <name evidence="1" type="ORF">G3T37_07935</name>
</gene>
<comment type="caution">
    <text evidence="1">The sequence shown here is derived from an EMBL/GenBank/DDBJ whole genome shotgun (WGS) entry which is preliminary data.</text>
</comment>
<organism evidence="1 2">
    <name type="scientific">Galbitalea soli</name>
    <dbReference type="NCBI Taxonomy" id="1268042"/>
    <lineage>
        <taxon>Bacteria</taxon>
        <taxon>Bacillati</taxon>
        <taxon>Actinomycetota</taxon>
        <taxon>Actinomycetes</taxon>
        <taxon>Micrococcales</taxon>
        <taxon>Microbacteriaceae</taxon>
        <taxon>Galbitalea</taxon>
    </lineage>
</organism>
<evidence type="ECO:0000313" key="1">
    <source>
        <dbReference type="EMBL" id="NEM91287.1"/>
    </source>
</evidence>
<name>A0A7C9PN49_9MICO</name>
<protein>
    <recommendedName>
        <fullName evidence="3">Type IV toxin-antitoxin system AbiEi family antitoxin domain-containing protein</fullName>
    </recommendedName>
</protein>
<reference evidence="1 2" key="1">
    <citation type="journal article" date="2014" name="Int. J. Syst. Evol. Microbiol.">
        <title>Description of Galbitalea soli gen. nov., sp. nov., and Frondihabitans sucicola sp. nov.</title>
        <authorList>
            <person name="Kim S.J."/>
            <person name="Lim J.M."/>
            <person name="Ahn J.H."/>
            <person name="Weon H.Y."/>
            <person name="Hamada M."/>
            <person name="Suzuki K."/>
            <person name="Ahn T.Y."/>
            <person name="Kwon S.W."/>
        </authorList>
    </citation>
    <scope>NUCLEOTIDE SEQUENCE [LARGE SCALE GENOMIC DNA]</scope>
    <source>
        <strain evidence="1 2">NBRC 108727</strain>
    </source>
</reference>
<accession>A0A7C9PN49</accession>
<proteinExistence type="predicted"/>
<keyword evidence="2" id="KW-1185">Reference proteome</keyword>